<evidence type="ECO:0000313" key="3">
    <source>
        <dbReference type="Proteomes" id="UP000235392"/>
    </source>
</evidence>
<gene>
    <name evidence="2" type="ORF">PCASD_04949</name>
    <name evidence="1" type="ORF">PCASD_25010</name>
</gene>
<protein>
    <submittedName>
        <fullName evidence="2">Uncharacterized protein</fullName>
    </submittedName>
</protein>
<dbReference type="EMBL" id="PGCI01001159">
    <property type="protein sequence ID" value="PLW07111.1"/>
    <property type="molecule type" value="Genomic_DNA"/>
</dbReference>
<comment type="caution">
    <text evidence="2">The sequence shown here is derived from an EMBL/GenBank/DDBJ whole genome shotgun (WGS) entry which is preliminary data.</text>
</comment>
<reference evidence="2 3" key="1">
    <citation type="submission" date="2017-11" db="EMBL/GenBank/DDBJ databases">
        <title>De novo assembly and phasing of dikaryotic genomes from two isolates of Puccinia coronata f. sp. avenae, the causal agent of oat crown rust.</title>
        <authorList>
            <person name="Miller M.E."/>
            <person name="Zhang Y."/>
            <person name="Omidvar V."/>
            <person name="Sperschneider J."/>
            <person name="Schwessinger B."/>
            <person name="Raley C."/>
            <person name="Palmer J.M."/>
            <person name="Garnica D."/>
            <person name="Upadhyaya N."/>
            <person name="Rathjen J."/>
            <person name="Taylor J.M."/>
            <person name="Park R.F."/>
            <person name="Dodds P.N."/>
            <person name="Hirsch C.D."/>
            <person name="Kianian S.F."/>
            <person name="Figueroa M."/>
        </authorList>
    </citation>
    <scope>NUCLEOTIDE SEQUENCE [LARGE SCALE GENOMIC DNA]</scope>
    <source>
        <strain evidence="2">12SD80</strain>
    </source>
</reference>
<name>A0A2N5VDB1_9BASI</name>
<dbReference type="EMBL" id="PGCI01000027">
    <property type="protein sequence ID" value="PLW47916.1"/>
    <property type="molecule type" value="Genomic_DNA"/>
</dbReference>
<sequence length="87" mass="9222">MVCVSPTREVGFLRRGHFASLGTPAIGHLFTNLIGVCVKLATCWGPSLAAQVLTLRVGCQLCLMVDELCIGDRLGPNFKASTPSAPH</sequence>
<accession>A0A2N5VDB1</accession>
<dbReference type="AlphaFoldDB" id="A0A2N5VDB1"/>
<dbReference type="Proteomes" id="UP000235392">
    <property type="component" value="Unassembled WGS sequence"/>
</dbReference>
<evidence type="ECO:0000313" key="1">
    <source>
        <dbReference type="EMBL" id="PLW07111.1"/>
    </source>
</evidence>
<organism evidence="2 3">
    <name type="scientific">Puccinia coronata f. sp. avenae</name>
    <dbReference type="NCBI Taxonomy" id="200324"/>
    <lineage>
        <taxon>Eukaryota</taxon>
        <taxon>Fungi</taxon>
        <taxon>Dikarya</taxon>
        <taxon>Basidiomycota</taxon>
        <taxon>Pucciniomycotina</taxon>
        <taxon>Pucciniomycetes</taxon>
        <taxon>Pucciniales</taxon>
        <taxon>Pucciniaceae</taxon>
        <taxon>Puccinia</taxon>
    </lineage>
</organism>
<proteinExistence type="predicted"/>
<evidence type="ECO:0000313" key="2">
    <source>
        <dbReference type="EMBL" id="PLW47916.1"/>
    </source>
</evidence>